<organism evidence="3 4">
    <name type="scientific">Coptis chinensis</name>
    <dbReference type="NCBI Taxonomy" id="261450"/>
    <lineage>
        <taxon>Eukaryota</taxon>
        <taxon>Viridiplantae</taxon>
        <taxon>Streptophyta</taxon>
        <taxon>Embryophyta</taxon>
        <taxon>Tracheophyta</taxon>
        <taxon>Spermatophyta</taxon>
        <taxon>Magnoliopsida</taxon>
        <taxon>Ranunculales</taxon>
        <taxon>Ranunculaceae</taxon>
        <taxon>Coptidoideae</taxon>
        <taxon>Coptis</taxon>
    </lineage>
</organism>
<proteinExistence type="predicted"/>
<accession>A0A835M0Q2</accession>
<evidence type="ECO:0000313" key="4">
    <source>
        <dbReference type="Proteomes" id="UP000631114"/>
    </source>
</evidence>
<dbReference type="OrthoDB" id="1634817at2759"/>
<sequence length="110" mass="12400">MSRLQMPRTIKKDLYVFKGSQQTPILDPVISETKGRPKGGTRKEKANNNERWKPVIEIASNKNKRKCVLCKSTQHDRRRCPSKSKAANELIYAFALIYIVGVAAVGSRNA</sequence>
<keyword evidence="2" id="KW-1133">Transmembrane helix</keyword>
<keyword evidence="2" id="KW-0472">Membrane</keyword>
<dbReference type="AlphaFoldDB" id="A0A835M0Q2"/>
<comment type="caution">
    <text evidence="3">The sequence shown here is derived from an EMBL/GenBank/DDBJ whole genome shotgun (WGS) entry which is preliminary data.</text>
</comment>
<keyword evidence="4" id="KW-1185">Reference proteome</keyword>
<dbReference type="Proteomes" id="UP000631114">
    <property type="component" value="Unassembled WGS sequence"/>
</dbReference>
<protein>
    <submittedName>
        <fullName evidence="3">Uncharacterized protein</fullName>
    </submittedName>
</protein>
<feature type="transmembrane region" description="Helical" evidence="2">
    <location>
        <begin position="86"/>
        <end position="106"/>
    </location>
</feature>
<evidence type="ECO:0000256" key="2">
    <source>
        <dbReference type="SAM" id="Phobius"/>
    </source>
</evidence>
<feature type="region of interest" description="Disordered" evidence="1">
    <location>
        <begin position="26"/>
        <end position="50"/>
    </location>
</feature>
<name>A0A835M0Q2_9MAGN</name>
<dbReference type="EMBL" id="JADFTS010000003">
    <property type="protein sequence ID" value="KAF9615323.1"/>
    <property type="molecule type" value="Genomic_DNA"/>
</dbReference>
<evidence type="ECO:0000256" key="1">
    <source>
        <dbReference type="SAM" id="MobiDB-lite"/>
    </source>
</evidence>
<reference evidence="3 4" key="1">
    <citation type="submission" date="2020-10" db="EMBL/GenBank/DDBJ databases">
        <title>The Coptis chinensis genome and diversification of protoberbering-type alkaloids.</title>
        <authorList>
            <person name="Wang B."/>
            <person name="Shu S."/>
            <person name="Song C."/>
            <person name="Liu Y."/>
        </authorList>
    </citation>
    <scope>NUCLEOTIDE SEQUENCE [LARGE SCALE GENOMIC DNA]</scope>
    <source>
        <strain evidence="3">HL-2020</strain>
        <tissue evidence="3">Leaf</tissue>
    </source>
</reference>
<evidence type="ECO:0000313" key="3">
    <source>
        <dbReference type="EMBL" id="KAF9615323.1"/>
    </source>
</evidence>
<gene>
    <name evidence="3" type="ORF">IFM89_022974</name>
</gene>
<feature type="compositionally biased region" description="Basic and acidic residues" evidence="1">
    <location>
        <begin position="41"/>
        <end position="50"/>
    </location>
</feature>
<keyword evidence="2" id="KW-0812">Transmembrane</keyword>